<gene>
    <name evidence="1" type="ORF">Amon02_000302900</name>
</gene>
<organism evidence="1 2">
    <name type="scientific">Ambrosiozyma monospora</name>
    <name type="common">Yeast</name>
    <name type="synonym">Endomycopsis monosporus</name>
    <dbReference type="NCBI Taxonomy" id="43982"/>
    <lineage>
        <taxon>Eukaryota</taxon>
        <taxon>Fungi</taxon>
        <taxon>Dikarya</taxon>
        <taxon>Ascomycota</taxon>
        <taxon>Saccharomycotina</taxon>
        <taxon>Pichiomycetes</taxon>
        <taxon>Pichiales</taxon>
        <taxon>Pichiaceae</taxon>
        <taxon>Ambrosiozyma</taxon>
    </lineage>
</organism>
<evidence type="ECO:0000313" key="2">
    <source>
        <dbReference type="Proteomes" id="UP001165064"/>
    </source>
</evidence>
<accession>A0ACB5SZ52</accession>
<keyword evidence="2" id="KW-1185">Reference proteome</keyword>
<reference evidence="1" key="1">
    <citation type="submission" date="2023-04" db="EMBL/GenBank/DDBJ databases">
        <title>Ambrosiozyma monospora NBRC 10751.</title>
        <authorList>
            <person name="Ichikawa N."/>
            <person name="Sato H."/>
            <person name="Tonouchi N."/>
        </authorList>
    </citation>
    <scope>NUCLEOTIDE SEQUENCE</scope>
    <source>
        <strain evidence="1">NBRC 10751</strain>
    </source>
</reference>
<dbReference type="EMBL" id="BSXS01001844">
    <property type="protein sequence ID" value="GME77417.1"/>
    <property type="molecule type" value="Genomic_DNA"/>
</dbReference>
<dbReference type="Proteomes" id="UP001165064">
    <property type="component" value="Unassembled WGS sequence"/>
</dbReference>
<evidence type="ECO:0000313" key="1">
    <source>
        <dbReference type="EMBL" id="GME77417.1"/>
    </source>
</evidence>
<proteinExistence type="predicted"/>
<sequence>MGKDISITIPDLRYENTFLTKVKTNAKKTHKAKLAKQQGIKLEEVNDDETQLAPISPSIIIYTVLQDQLMQLVQGFGMALGLILLKPVLGAVFASGRRAGNSFVAGIKSIGAAIIPTDEVGVNRFLN</sequence>
<protein>
    <submittedName>
        <fullName evidence="1">Unnamed protein product</fullName>
    </submittedName>
</protein>
<comment type="caution">
    <text evidence="1">The sequence shown here is derived from an EMBL/GenBank/DDBJ whole genome shotgun (WGS) entry which is preliminary data.</text>
</comment>
<name>A0ACB5SZ52_AMBMO</name>